<comment type="caution">
    <text evidence="1">The sequence shown here is derived from an EMBL/GenBank/DDBJ whole genome shotgun (WGS) entry which is preliminary data.</text>
</comment>
<protein>
    <submittedName>
        <fullName evidence="1">Uncharacterized protein</fullName>
    </submittedName>
</protein>
<name>K0Q6N6_9HYPH</name>
<evidence type="ECO:0000313" key="1">
    <source>
        <dbReference type="EMBL" id="CCM80174.1"/>
    </source>
</evidence>
<organism evidence="1 2">
    <name type="scientific">Rhizobium mesoamericanum STM3625</name>
    <dbReference type="NCBI Taxonomy" id="1211777"/>
    <lineage>
        <taxon>Bacteria</taxon>
        <taxon>Pseudomonadati</taxon>
        <taxon>Pseudomonadota</taxon>
        <taxon>Alphaproteobacteria</taxon>
        <taxon>Hyphomicrobiales</taxon>
        <taxon>Rhizobiaceae</taxon>
        <taxon>Rhizobium/Agrobacterium group</taxon>
        <taxon>Rhizobium</taxon>
    </lineage>
</organism>
<sequence length="91" mass="9915">MNSFMNSVKPVDTREISFTPEDLRLCNAALKAVSRASNVEKDALAVSRLALVIIELRKRGVQDVEQLTSLAGEIFENPGLNDDSPAINDVS</sequence>
<accession>K0Q6N6</accession>
<dbReference type="HOGENOM" id="CLU_2571420_0_0_5"/>
<dbReference type="Proteomes" id="UP000009319">
    <property type="component" value="Unassembled WGS sequence"/>
</dbReference>
<dbReference type="EMBL" id="CANI01000081">
    <property type="protein sequence ID" value="CCM80174.1"/>
    <property type="molecule type" value="Genomic_DNA"/>
</dbReference>
<dbReference type="AlphaFoldDB" id="K0Q6N6"/>
<keyword evidence="2" id="KW-1185">Reference proteome</keyword>
<proteinExistence type="predicted"/>
<evidence type="ECO:0000313" key="2">
    <source>
        <dbReference type="Proteomes" id="UP000009319"/>
    </source>
</evidence>
<reference evidence="1 2" key="1">
    <citation type="journal article" date="2013" name="Genome Announc.">
        <title>Draft Genome Sequence of Rhizobium mesoamericanum STM3625, a Nitrogen-Fixing Symbiont of Mimosa pudica Isolated in French Guiana (South America).</title>
        <authorList>
            <person name="Moulin L."/>
            <person name="Mornico D."/>
            <person name="Melkonian R."/>
            <person name="Klonowska A."/>
        </authorList>
    </citation>
    <scope>NUCLEOTIDE SEQUENCE [LARGE SCALE GENOMIC DNA]</scope>
    <source>
        <strain evidence="1 2">STM3625</strain>
    </source>
</reference>
<gene>
    <name evidence="1" type="ORF">BN77_p2180074</name>
</gene>